<evidence type="ECO:0000313" key="3">
    <source>
        <dbReference type="Proteomes" id="UP000009049"/>
    </source>
</evidence>
<accession>A4CLE3</accession>
<name>A4CLE3_ROBBH</name>
<keyword evidence="1" id="KW-1133">Transmembrane helix</keyword>
<dbReference type="KEGG" id="rbi:RB2501_15229"/>
<dbReference type="EMBL" id="CP001712">
    <property type="protein sequence ID" value="EAR15692.1"/>
    <property type="molecule type" value="Genomic_DNA"/>
</dbReference>
<reference evidence="2 3" key="1">
    <citation type="journal article" date="2009" name="J. Bacteriol.">
        <title>Complete genome sequence of Robiginitalea biformata HTCC2501.</title>
        <authorList>
            <person name="Oh H.M."/>
            <person name="Giovannoni S.J."/>
            <person name="Lee K."/>
            <person name="Ferriera S."/>
            <person name="Johnson J."/>
            <person name="Cho J.C."/>
        </authorList>
    </citation>
    <scope>NUCLEOTIDE SEQUENCE [LARGE SCALE GENOMIC DNA]</scope>
    <source>
        <strain evidence="3">ATCC BAA-864 / HTCC2501 / KCTC 12146</strain>
    </source>
</reference>
<keyword evidence="1" id="KW-0472">Membrane</keyword>
<organism evidence="2 3">
    <name type="scientific">Robiginitalea biformata (strain ATCC BAA-864 / DSM 15991 / KCTC 12146 / HTCC2501)</name>
    <dbReference type="NCBI Taxonomy" id="313596"/>
    <lineage>
        <taxon>Bacteria</taxon>
        <taxon>Pseudomonadati</taxon>
        <taxon>Bacteroidota</taxon>
        <taxon>Flavobacteriia</taxon>
        <taxon>Flavobacteriales</taxon>
        <taxon>Flavobacteriaceae</taxon>
        <taxon>Robiginitalea</taxon>
    </lineage>
</organism>
<feature type="transmembrane region" description="Helical" evidence="1">
    <location>
        <begin position="314"/>
        <end position="333"/>
    </location>
</feature>
<sequence length="364" mass="42778">MTWKNLYFRQLLFSIAIIITPLLSFIHLLFSREDSQISLLGFEYFHGYESNQVFVWMILVELSYLLLFLFGYITIDKRIKYYLIPLLVYFLLSTVSILSEQYILSLVFSLPGVILIYIGVDLILILGQIDFFSKKNNNPQILFSSLISKRQIVKFSNWNNKVENIKAQSSFSDNPKQELCELYHLTKIAERESNLDKKEAIKEACKKREHAMLPLLLLLLVITLLPFLHVIIPTEMKSIRIFGRTYESFGFLNIETMVWYFARKVTVIIGLLICFFKCKSWVRFSFLPALSLYSYQFYEGFLDVKDFESFGNTNIFPTFLALIFLFVLIAQIVKLRVKILDNMDYLNSRFEEILNQLAKENELT</sequence>
<feature type="transmembrane region" description="Helical" evidence="1">
    <location>
        <begin position="281"/>
        <end position="298"/>
    </location>
</feature>
<feature type="transmembrane region" description="Helical" evidence="1">
    <location>
        <begin position="81"/>
        <end position="98"/>
    </location>
</feature>
<keyword evidence="3" id="KW-1185">Reference proteome</keyword>
<feature type="transmembrane region" description="Helical" evidence="1">
    <location>
        <begin position="12"/>
        <end position="30"/>
    </location>
</feature>
<dbReference type="HOGENOM" id="CLU_760499_0_0_10"/>
<dbReference type="Proteomes" id="UP000009049">
    <property type="component" value="Chromosome"/>
</dbReference>
<proteinExistence type="predicted"/>
<feature type="transmembrane region" description="Helical" evidence="1">
    <location>
        <begin position="257"/>
        <end position="276"/>
    </location>
</feature>
<feature type="transmembrane region" description="Helical" evidence="1">
    <location>
        <begin position="53"/>
        <end position="74"/>
    </location>
</feature>
<evidence type="ECO:0000313" key="2">
    <source>
        <dbReference type="EMBL" id="EAR15692.1"/>
    </source>
</evidence>
<feature type="transmembrane region" description="Helical" evidence="1">
    <location>
        <begin position="211"/>
        <end position="232"/>
    </location>
</feature>
<keyword evidence="1" id="KW-0812">Transmembrane</keyword>
<dbReference type="AlphaFoldDB" id="A4CLE3"/>
<feature type="transmembrane region" description="Helical" evidence="1">
    <location>
        <begin position="104"/>
        <end position="126"/>
    </location>
</feature>
<gene>
    <name evidence="2" type="ordered locus">RB2501_15229</name>
</gene>
<evidence type="ECO:0000256" key="1">
    <source>
        <dbReference type="SAM" id="Phobius"/>
    </source>
</evidence>
<protein>
    <submittedName>
        <fullName evidence="2">Uncharacterized protein</fullName>
    </submittedName>
</protein>